<organism evidence="1 2">
    <name type="scientific">Halteria grandinella</name>
    <dbReference type="NCBI Taxonomy" id="5974"/>
    <lineage>
        <taxon>Eukaryota</taxon>
        <taxon>Sar</taxon>
        <taxon>Alveolata</taxon>
        <taxon>Ciliophora</taxon>
        <taxon>Intramacronucleata</taxon>
        <taxon>Spirotrichea</taxon>
        <taxon>Stichotrichia</taxon>
        <taxon>Sporadotrichida</taxon>
        <taxon>Halteriidae</taxon>
        <taxon>Halteria</taxon>
    </lineage>
</organism>
<proteinExistence type="predicted"/>
<sequence>MSTFEIPQELETETAELYDLAKTMKSLQTFNLLDNDIRDLELPPSLQNFIYLENQICTTDLQSLLDKYPHIKEVTVIIPTDRQKVVQLLQNYKEVKFNFTKNRFMNPIVKIDDAFYQMYPQKKEEQSQ</sequence>
<dbReference type="Proteomes" id="UP000785679">
    <property type="component" value="Unassembled WGS sequence"/>
</dbReference>
<name>A0A8J8NRP5_HALGN</name>
<evidence type="ECO:0000313" key="2">
    <source>
        <dbReference type="Proteomes" id="UP000785679"/>
    </source>
</evidence>
<dbReference type="AlphaFoldDB" id="A0A8J8NRP5"/>
<protein>
    <submittedName>
        <fullName evidence="1">Uncharacterized protein</fullName>
    </submittedName>
</protein>
<dbReference type="EMBL" id="RRYP01007194">
    <property type="protein sequence ID" value="TNV80677.1"/>
    <property type="molecule type" value="Genomic_DNA"/>
</dbReference>
<reference evidence="1" key="1">
    <citation type="submission" date="2019-06" db="EMBL/GenBank/DDBJ databases">
        <authorList>
            <person name="Zheng W."/>
        </authorList>
    </citation>
    <scope>NUCLEOTIDE SEQUENCE</scope>
    <source>
        <strain evidence="1">QDHG01</strain>
    </source>
</reference>
<gene>
    <name evidence="1" type="ORF">FGO68_gene579</name>
</gene>
<accession>A0A8J8NRP5</accession>
<evidence type="ECO:0000313" key="1">
    <source>
        <dbReference type="EMBL" id="TNV80677.1"/>
    </source>
</evidence>
<keyword evidence="2" id="KW-1185">Reference proteome</keyword>
<comment type="caution">
    <text evidence="1">The sequence shown here is derived from an EMBL/GenBank/DDBJ whole genome shotgun (WGS) entry which is preliminary data.</text>
</comment>